<keyword evidence="3" id="KW-1185">Reference proteome</keyword>
<protein>
    <submittedName>
        <fullName evidence="2">UDP-N-acetylglucosamine 2-epimerase</fullName>
        <ecNumber evidence="2">3.2.1.183</ecNumber>
    </submittedName>
</protein>
<proteinExistence type="predicted"/>
<evidence type="ECO:0000313" key="3">
    <source>
        <dbReference type="Proteomes" id="UP001556653"/>
    </source>
</evidence>
<keyword evidence="2" id="KW-0326">Glycosidase</keyword>
<dbReference type="InterPro" id="IPR029767">
    <property type="entry name" value="WecB-like"/>
</dbReference>
<organism evidence="2 3">
    <name type="scientific">Spiribacter onubensis</name>
    <dbReference type="NCBI Taxonomy" id="3122420"/>
    <lineage>
        <taxon>Bacteria</taxon>
        <taxon>Pseudomonadati</taxon>
        <taxon>Pseudomonadota</taxon>
        <taxon>Gammaproteobacteria</taxon>
        <taxon>Chromatiales</taxon>
        <taxon>Ectothiorhodospiraceae</taxon>
        <taxon>Spiribacter</taxon>
    </lineage>
</organism>
<reference evidence="2 3" key="1">
    <citation type="submission" date="2024-02" db="EMBL/GenBank/DDBJ databases">
        <title>New especies of Spiribacter isolated from saline water.</title>
        <authorList>
            <person name="Leon M.J."/>
            <person name="De La Haba R."/>
            <person name="Sanchez-Porro C."/>
            <person name="Ventosa A."/>
        </authorList>
    </citation>
    <scope>NUCLEOTIDE SEQUENCE [LARGE SCALE GENOMIC DNA]</scope>
    <source>
        <strain evidence="3">ag22IC4-227</strain>
    </source>
</reference>
<feature type="domain" description="UDP-N-acetylglucosamine 2-epimerase" evidence="1">
    <location>
        <begin position="35"/>
        <end position="324"/>
    </location>
</feature>
<dbReference type="InterPro" id="IPR003331">
    <property type="entry name" value="UDP_GlcNAc_Epimerase_2_dom"/>
</dbReference>
<dbReference type="EMBL" id="JBAKFJ010000001">
    <property type="protein sequence ID" value="MEX0387008.1"/>
    <property type="molecule type" value="Genomic_DNA"/>
</dbReference>
<dbReference type="PANTHER" id="PTHR43174:SF3">
    <property type="entry name" value="UDP-N-ACETYLGLUCOSAMINE 2-EPIMERASE"/>
    <property type="match status" value="1"/>
</dbReference>
<evidence type="ECO:0000259" key="1">
    <source>
        <dbReference type="Pfam" id="PF02350"/>
    </source>
</evidence>
<evidence type="ECO:0000313" key="2">
    <source>
        <dbReference type="EMBL" id="MEX0387008.1"/>
    </source>
</evidence>
<dbReference type="InterPro" id="IPR020004">
    <property type="entry name" value="UDP-GlcNAc_Epase"/>
</dbReference>
<dbReference type="PANTHER" id="PTHR43174">
    <property type="entry name" value="UDP-N-ACETYLGLUCOSAMINE 2-EPIMERASE"/>
    <property type="match status" value="1"/>
</dbReference>
<dbReference type="Gene3D" id="3.40.50.2000">
    <property type="entry name" value="Glycogen Phosphorylase B"/>
    <property type="match status" value="2"/>
</dbReference>
<comment type="caution">
    <text evidence="2">The sequence shown here is derived from an EMBL/GenBank/DDBJ whole genome shotgun (WGS) entry which is preliminary data.</text>
</comment>
<dbReference type="GO" id="GO:0016798">
    <property type="term" value="F:hydrolase activity, acting on glycosyl bonds"/>
    <property type="evidence" value="ECO:0007669"/>
    <property type="project" value="UniProtKB-KW"/>
</dbReference>
<dbReference type="NCBIfam" id="TIGR03568">
    <property type="entry name" value="NeuC_NnaA"/>
    <property type="match status" value="1"/>
</dbReference>
<accession>A0ABV3SC10</accession>
<keyword evidence="2" id="KW-0378">Hydrolase</keyword>
<name>A0ABV3SC10_9GAMM</name>
<sequence>MSIASAKRKILFVTGTRADFGKLKPLALGASAAGHEVSFFVTGMHVLPEYGLTKLEVHRLPGVQVTEFVNQRATDPQDITFAKTVTGFSDYLRIEPPDLVVVHGDRVEAMAAALVCATNYIRSAHIEGGEVSGTIDEAFRHCNTKLATAHLVSSEHAAKRIHGMGESPESVFVIGSPELDLHNAESGVDIAEVRARYEIPFDEYGVAIFHSVTSEQDGIQAQARALFDTLKASGRAFVVIQPNNDPGSNLILDVIRTLPADRFRVLPSMRFTHFSELLKNAALIIGNSSVGVREAPFLGIPSIDIGTRQTNRSRAPSISSLDAHETQSLSHLINSHWGVRFAPDTGFGHGRSVDKFLGVIEGDSFWNLPLQKNFSE</sequence>
<dbReference type="EC" id="3.2.1.183" evidence="2"/>
<dbReference type="Pfam" id="PF02350">
    <property type="entry name" value="Epimerase_2"/>
    <property type="match status" value="1"/>
</dbReference>
<gene>
    <name evidence="2" type="primary">neuC</name>
    <name evidence="2" type="ORF">V6X64_08400</name>
</gene>
<dbReference type="SUPFAM" id="SSF53756">
    <property type="entry name" value="UDP-Glycosyltransferase/glycogen phosphorylase"/>
    <property type="match status" value="1"/>
</dbReference>
<dbReference type="RefSeq" id="WP_367967515.1">
    <property type="nucleotide sequence ID" value="NZ_JBAKFJ010000001.1"/>
</dbReference>
<dbReference type="Proteomes" id="UP001556653">
    <property type="component" value="Unassembled WGS sequence"/>
</dbReference>